<comment type="caution">
    <text evidence="5">The sequence shown here is derived from an EMBL/GenBank/DDBJ whole genome shotgun (WGS) entry which is preliminary data.</text>
</comment>
<keyword evidence="2" id="KW-0378">Hydrolase</keyword>
<protein>
    <recommendedName>
        <fullName evidence="4">NodB homology domain-containing protein</fullName>
    </recommendedName>
</protein>
<feature type="signal peptide" evidence="3">
    <location>
        <begin position="1"/>
        <end position="22"/>
    </location>
</feature>
<keyword evidence="6" id="KW-1185">Reference proteome</keyword>
<evidence type="ECO:0000256" key="3">
    <source>
        <dbReference type="SAM" id="SignalP"/>
    </source>
</evidence>
<dbReference type="Pfam" id="PF01522">
    <property type="entry name" value="Polysacc_deac_1"/>
    <property type="match status" value="1"/>
</dbReference>
<dbReference type="InterPro" id="IPR011330">
    <property type="entry name" value="Glyco_hydro/deAcase_b/a-brl"/>
</dbReference>
<sequence length="256" mass="28728">MNGAILFGLFTALTLGPFAQHAAPIHGHLYWEKRSPGHIVYSVQTTKKWVALTFDDGPNPRYTLPMMNILDQQHAHATFFVLGKLVRQYPQIVKELATHGHEIGNHTDQHLKMDKVSAADITACDNAILQVTGKRPQLLRPPGGGLSEHLVTVAEQTKHIIVMWSWNVDPRDWSQPGVQKIVDRVVKHVTPGTIILLHDGGGPRSQTVTALKEILLQLSKQGYQFVTIDQLLTEWKEYRPFPPDETHMSRKAPLGQ</sequence>
<dbReference type="InterPro" id="IPR002509">
    <property type="entry name" value="NODB_dom"/>
</dbReference>
<evidence type="ECO:0000313" key="5">
    <source>
        <dbReference type="EMBL" id="PWI58096.1"/>
    </source>
</evidence>
<feature type="chain" id="PRO_5039230187" description="NodB homology domain-containing protein" evidence="3">
    <location>
        <begin position="23"/>
        <end position="256"/>
    </location>
</feature>
<name>A0A2U3D9Z5_SULT2</name>
<dbReference type="PANTHER" id="PTHR10587:SF133">
    <property type="entry name" value="CHITIN DEACETYLASE 1-RELATED"/>
    <property type="match status" value="1"/>
</dbReference>
<keyword evidence="1" id="KW-0479">Metal-binding</keyword>
<dbReference type="Proteomes" id="UP000245380">
    <property type="component" value="Unassembled WGS sequence"/>
</dbReference>
<evidence type="ECO:0000313" key="6">
    <source>
        <dbReference type="Proteomes" id="UP000245380"/>
    </source>
</evidence>
<gene>
    <name evidence="5" type="ORF">BM613_05380</name>
</gene>
<reference evidence="5 6" key="1">
    <citation type="submission" date="2016-11" db="EMBL/GenBank/DDBJ databases">
        <title>Comparative genomics of Acidibacillus ferroxidans species.</title>
        <authorList>
            <person name="Oliveira G."/>
            <person name="Nunes G."/>
            <person name="Oliveira R."/>
            <person name="Araujo F."/>
            <person name="Salim A."/>
            <person name="Scholte L."/>
            <person name="Morais D."/>
            <person name="Nancucheo I."/>
            <person name="Johnson D.B."/>
            <person name="Grail B."/>
            <person name="Bittencourt J."/>
            <person name="Valadares R."/>
        </authorList>
    </citation>
    <scope>NUCLEOTIDE SEQUENCE [LARGE SCALE GENOMIC DNA]</scope>
    <source>
        <strain evidence="5 6">Y002</strain>
    </source>
</reference>
<dbReference type="Gene3D" id="3.20.20.370">
    <property type="entry name" value="Glycoside hydrolase/deacetylase"/>
    <property type="match status" value="1"/>
</dbReference>
<dbReference type="GO" id="GO:0016020">
    <property type="term" value="C:membrane"/>
    <property type="evidence" value="ECO:0007669"/>
    <property type="project" value="TreeGrafter"/>
</dbReference>
<dbReference type="CDD" id="cd10917">
    <property type="entry name" value="CE4_NodB_like_6s_7s"/>
    <property type="match status" value="1"/>
</dbReference>
<evidence type="ECO:0000256" key="2">
    <source>
        <dbReference type="ARBA" id="ARBA00022801"/>
    </source>
</evidence>
<dbReference type="InterPro" id="IPR050248">
    <property type="entry name" value="Polysacc_deacetylase_ArnD"/>
</dbReference>
<dbReference type="PROSITE" id="PS51677">
    <property type="entry name" value="NODB"/>
    <property type="match status" value="1"/>
</dbReference>
<keyword evidence="3" id="KW-0732">Signal</keyword>
<accession>A0A2U3D9Z5</accession>
<organism evidence="5 6">
    <name type="scientific">Sulfoacidibacillus thermotolerans</name>
    <name type="common">Acidibacillus sulfuroxidans</name>
    <dbReference type="NCBI Taxonomy" id="1765684"/>
    <lineage>
        <taxon>Bacteria</taxon>
        <taxon>Bacillati</taxon>
        <taxon>Bacillota</taxon>
        <taxon>Bacilli</taxon>
        <taxon>Bacillales</taxon>
        <taxon>Alicyclobacillaceae</taxon>
        <taxon>Sulfoacidibacillus</taxon>
    </lineage>
</organism>
<dbReference type="PANTHER" id="PTHR10587">
    <property type="entry name" value="GLYCOSYL TRANSFERASE-RELATED"/>
    <property type="match status" value="1"/>
</dbReference>
<dbReference type="EMBL" id="MPDK01000006">
    <property type="protein sequence ID" value="PWI58096.1"/>
    <property type="molecule type" value="Genomic_DNA"/>
</dbReference>
<dbReference type="GO" id="GO:0016810">
    <property type="term" value="F:hydrolase activity, acting on carbon-nitrogen (but not peptide) bonds"/>
    <property type="evidence" value="ECO:0007669"/>
    <property type="project" value="InterPro"/>
</dbReference>
<dbReference type="AlphaFoldDB" id="A0A2U3D9Z5"/>
<evidence type="ECO:0000256" key="1">
    <source>
        <dbReference type="ARBA" id="ARBA00022723"/>
    </source>
</evidence>
<proteinExistence type="predicted"/>
<dbReference type="GO" id="GO:0046872">
    <property type="term" value="F:metal ion binding"/>
    <property type="evidence" value="ECO:0007669"/>
    <property type="project" value="UniProtKB-KW"/>
</dbReference>
<dbReference type="GO" id="GO:0005975">
    <property type="term" value="P:carbohydrate metabolic process"/>
    <property type="evidence" value="ECO:0007669"/>
    <property type="project" value="InterPro"/>
</dbReference>
<dbReference type="OrthoDB" id="62208at2"/>
<evidence type="ECO:0000259" key="4">
    <source>
        <dbReference type="PROSITE" id="PS51677"/>
    </source>
</evidence>
<feature type="domain" description="NodB homology" evidence="4">
    <location>
        <begin position="48"/>
        <end position="226"/>
    </location>
</feature>
<dbReference type="SUPFAM" id="SSF88713">
    <property type="entry name" value="Glycoside hydrolase/deacetylase"/>
    <property type="match status" value="1"/>
</dbReference>